<gene>
    <name evidence="8" type="ORF">Ari01nite_95050</name>
</gene>
<dbReference type="AlphaFoldDB" id="A0A919KAS1"/>
<dbReference type="PANTHER" id="PTHR43350">
    <property type="entry name" value="NAD-DEPENDENT ALCOHOL DEHYDROGENASE"/>
    <property type="match status" value="1"/>
</dbReference>
<evidence type="ECO:0000256" key="2">
    <source>
        <dbReference type="ARBA" id="ARBA00008072"/>
    </source>
</evidence>
<name>A0A919KAS1_9ACTN</name>
<comment type="similarity">
    <text evidence="2 6">Belongs to the zinc-containing alcohol dehydrogenase family.</text>
</comment>
<comment type="cofactor">
    <cofactor evidence="1 6">
        <name>Zn(2+)</name>
        <dbReference type="ChEBI" id="CHEBI:29105"/>
    </cofactor>
</comment>
<keyword evidence="9" id="KW-1185">Reference proteome</keyword>
<feature type="domain" description="Enoyl reductase (ER)" evidence="7">
    <location>
        <begin position="12"/>
        <end position="343"/>
    </location>
</feature>
<evidence type="ECO:0000256" key="3">
    <source>
        <dbReference type="ARBA" id="ARBA00022723"/>
    </source>
</evidence>
<dbReference type="Proteomes" id="UP000636960">
    <property type="component" value="Unassembled WGS sequence"/>
</dbReference>
<evidence type="ECO:0000313" key="9">
    <source>
        <dbReference type="Proteomes" id="UP000636960"/>
    </source>
</evidence>
<comment type="caution">
    <text evidence="8">The sequence shown here is derived from an EMBL/GenBank/DDBJ whole genome shotgun (WGS) entry which is preliminary data.</text>
</comment>
<dbReference type="GO" id="GO:0008270">
    <property type="term" value="F:zinc ion binding"/>
    <property type="evidence" value="ECO:0007669"/>
    <property type="project" value="InterPro"/>
</dbReference>
<dbReference type="RefSeq" id="WP_203791062.1">
    <property type="nucleotide sequence ID" value="NZ_BOMV01000118.1"/>
</dbReference>
<protein>
    <submittedName>
        <fullName evidence="8">Zinc-binding alcohol dehydrogenase</fullName>
    </submittedName>
</protein>
<dbReference type="InterPro" id="IPR002328">
    <property type="entry name" value="ADH_Zn_CS"/>
</dbReference>
<organism evidence="8 9">
    <name type="scientific">Paractinoplanes rishiriensis</name>
    <dbReference type="NCBI Taxonomy" id="1050105"/>
    <lineage>
        <taxon>Bacteria</taxon>
        <taxon>Bacillati</taxon>
        <taxon>Actinomycetota</taxon>
        <taxon>Actinomycetes</taxon>
        <taxon>Micromonosporales</taxon>
        <taxon>Micromonosporaceae</taxon>
        <taxon>Paractinoplanes</taxon>
    </lineage>
</organism>
<dbReference type="Gene3D" id="3.90.180.10">
    <property type="entry name" value="Medium-chain alcohol dehydrogenases, catalytic domain"/>
    <property type="match status" value="1"/>
</dbReference>
<dbReference type="GO" id="GO:0016491">
    <property type="term" value="F:oxidoreductase activity"/>
    <property type="evidence" value="ECO:0007669"/>
    <property type="project" value="UniProtKB-KW"/>
</dbReference>
<dbReference type="InterPro" id="IPR036291">
    <property type="entry name" value="NAD(P)-bd_dom_sf"/>
</dbReference>
<dbReference type="Pfam" id="PF00107">
    <property type="entry name" value="ADH_zinc_N"/>
    <property type="match status" value="1"/>
</dbReference>
<dbReference type="EMBL" id="BOMV01000118">
    <property type="protein sequence ID" value="GIF02041.1"/>
    <property type="molecule type" value="Genomic_DNA"/>
</dbReference>
<evidence type="ECO:0000256" key="5">
    <source>
        <dbReference type="ARBA" id="ARBA00023002"/>
    </source>
</evidence>
<evidence type="ECO:0000256" key="6">
    <source>
        <dbReference type="RuleBase" id="RU361277"/>
    </source>
</evidence>
<evidence type="ECO:0000313" key="8">
    <source>
        <dbReference type="EMBL" id="GIF02041.1"/>
    </source>
</evidence>
<evidence type="ECO:0000256" key="1">
    <source>
        <dbReference type="ARBA" id="ARBA00001947"/>
    </source>
</evidence>
<dbReference type="InterPro" id="IPR020843">
    <property type="entry name" value="ER"/>
</dbReference>
<sequence>MRIQAALVEQPGGPFTIHDVEIQDPRQDEILVRVTAAGICHTDLTMRRGWRPERCPMVFGHEGAGVVAAVGDAITGFAPGDAVCLSYRSCGTCDLCVTGRPAYCLNSDLNTRGTRADGSSPLTRGSTTVFGNFFGQSSFATHALAYQTNTVRIPAGLPPALAAPLGCSVQTGAGTILNVLRPEPGSTVAVLGAGSVGLSAVMAAVSEGCTVIAVDPVESRRVLAEELGATATTELTARGIHYAIDTTGRADVIGQALSALRRRGTLALLGIGGRADFNVMATMVNGITIRGVIEGDATPSDFIPRLIDLHRSGRLPLEKLIAEYPFADIETAAQDALAGKVVKPILTFG</sequence>
<evidence type="ECO:0000259" key="7">
    <source>
        <dbReference type="SMART" id="SM00829"/>
    </source>
</evidence>
<evidence type="ECO:0000256" key="4">
    <source>
        <dbReference type="ARBA" id="ARBA00022833"/>
    </source>
</evidence>
<dbReference type="InterPro" id="IPR011032">
    <property type="entry name" value="GroES-like_sf"/>
</dbReference>
<dbReference type="PROSITE" id="PS00059">
    <property type="entry name" value="ADH_ZINC"/>
    <property type="match status" value="1"/>
</dbReference>
<proteinExistence type="inferred from homology"/>
<keyword evidence="5" id="KW-0560">Oxidoreductase</keyword>
<dbReference type="InterPro" id="IPR013154">
    <property type="entry name" value="ADH-like_N"/>
</dbReference>
<dbReference type="Gene3D" id="3.40.50.720">
    <property type="entry name" value="NAD(P)-binding Rossmann-like Domain"/>
    <property type="match status" value="1"/>
</dbReference>
<reference evidence="8" key="1">
    <citation type="submission" date="2021-01" db="EMBL/GenBank/DDBJ databases">
        <title>Whole genome shotgun sequence of Actinoplanes rishiriensis NBRC 108556.</title>
        <authorList>
            <person name="Komaki H."/>
            <person name="Tamura T."/>
        </authorList>
    </citation>
    <scope>NUCLEOTIDE SEQUENCE</scope>
    <source>
        <strain evidence="8">NBRC 108556</strain>
    </source>
</reference>
<dbReference type="SUPFAM" id="SSF50129">
    <property type="entry name" value="GroES-like"/>
    <property type="match status" value="1"/>
</dbReference>
<dbReference type="InterPro" id="IPR013149">
    <property type="entry name" value="ADH-like_C"/>
</dbReference>
<keyword evidence="4 6" id="KW-0862">Zinc</keyword>
<dbReference type="SUPFAM" id="SSF51735">
    <property type="entry name" value="NAD(P)-binding Rossmann-fold domains"/>
    <property type="match status" value="1"/>
</dbReference>
<accession>A0A919KAS1</accession>
<dbReference type="CDD" id="cd08278">
    <property type="entry name" value="benzyl_alcohol_DH"/>
    <property type="match status" value="1"/>
</dbReference>
<dbReference type="SMART" id="SM00829">
    <property type="entry name" value="PKS_ER"/>
    <property type="match status" value="1"/>
</dbReference>
<keyword evidence="3 6" id="KW-0479">Metal-binding</keyword>
<dbReference type="PANTHER" id="PTHR43350:SF21">
    <property type="entry name" value="S-NITROSOMYCOTHIOL REDUCTASE MSCR"/>
    <property type="match status" value="1"/>
</dbReference>
<dbReference type="Pfam" id="PF08240">
    <property type="entry name" value="ADH_N"/>
    <property type="match status" value="1"/>
</dbReference>